<dbReference type="EMBL" id="CP090893">
    <property type="protein sequence ID" value="ULT99069.1"/>
    <property type="molecule type" value="Genomic_DNA"/>
</dbReference>
<protein>
    <submittedName>
        <fullName evidence="3">Uncharacterized protein</fullName>
    </submittedName>
</protein>
<feature type="compositionally biased region" description="Low complexity" evidence="1">
    <location>
        <begin position="24"/>
        <end position="36"/>
    </location>
</feature>
<feature type="region of interest" description="Disordered" evidence="1">
    <location>
        <begin position="1"/>
        <end position="73"/>
    </location>
</feature>
<evidence type="ECO:0000313" key="5">
    <source>
        <dbReference type="Proteomes" id="UP000829354"/>
    </source>
</evidence>
<keyword evidence="5" id="KW-1185">Reference proteome</keyword>
<dbReference type="EMBL" id="CP092622">
    <property type="protein sequence ID" value="UMM21752.1"/>
    <property type="molecule type" value="Genomic_DNA"/>
</dbReference>
<gene>
    <name evidence="2" type="ORF">L3Y34_000427</name>
    <name evidence="3" type="ORF">L5515_003297</name>
</gene>
<dbReference type="Proteomes" id="UP000827892">
    <property type="component" value="Chromosome III"/>
</dbReference>
<evidence type="ECO:0000313" key="2">
    <source>
        <dbReference type="EMBL" id="ULT99069.1"/>
    </source>
</evidence>
<organism evidence="3 5">
    <name type="scientific">Caenorhabditis briggsae</name>
    <dbReference type="NCBI Taxonomy" id="6238"/>
    <lineage>
        <taxon>Eukaryota</taxon>
        <taxon>Metazoa</taxon>
        <taxon>Ecdysozoa</taxon>
        <taxon>Nematoda</taxon>
        <taxon>Chromadorea</taxon>
        <taxon>Rhabditida</taxon>
        <taxon>Rhabditina</taxon>
        <taxon>Rhabditomorpha</taxon>
        <taxon>Rhabditoidea</taxon>
        <taxon>Rhabditidae</taxon>
        <taxon>Peloderinae</taxon>
        <taxon>Caenorhabditis</taxon>
    </lineage>
</organism>
<evidence type="ECO:0000256" key="1">
    <source>
        <dbReference type="SAM" id="MobiDB-lite"/>
    </source>
</evidence>
<reference evidence="3 5" key="1">
    <citation type="submission" date="2022-04" db="EMBL/GenBank/DDBJ databases">
        <title>Chromosome-level reference genomes for two strains of Caenorhabditis briggsae: an improved platform for comparative genomics.</title>
        <authorList>
            <person name="Stevens L."/>
            <person name="Andersen E."/>
        </authorList>
    </citation>
    <scope>NUCLEOTIDE SEQUENCE [LARGE SCALE GENOMIC DNA]</scope>
    <source>
        <strain evidence="3">VX34</strain>
        <tissue evidence="3">Whole-organism</tissue>
    </source>
</reference>
<evidence type="ECO:0000313" key="4">
    <source>
        <dbReference type="Proteomes" id="UP000827892"/>
    </source>
</evidence>
<dbReference type="AlphaFoldDB" id="A0AAE9EIS3"/>
<dbReference type="KEGG" id="cbr:CBG_20121"/>
<name>A0AAE9EIS3_CAEBR</name>
<evidence type="ECO:0000313" key="3">
    <source>
        <dbReference type="EMBL" id="UMM21752.1"/>
    </source>
</evidence>
<dbReference type="Proteomes" id="UP000829354">
    <property type="component" value="Chromosome III"/>
</dbReference>
<proteinExistence type="predicted"/>
<sequence length="89" mass="9870">MKRAKSPSPERLQTGHSDVEPKFTDTTSSSDLYTDSQIAHRKKVARNESNTASTGSTASGRQSRSQQSDLTIPSSRALRRLFQFLVEDV</sequence>
<reference evidence="2 4" key="2">
    <citation type="submission" date="2022-05" db="EMBL/GenBank/DDBJ databases">
        <title>Chromosome-level reference genomes for two strains of Caenorhabditis briggsae: an improved platform for comparative genomics.</title>
        <authorList>
            <person name="Stevens L."/>
            <person name="Andersen E.C."/>
        </authorList>
    </citation>
    <scope>NUCLEOTIDE SEQUENCE [LARGE SCALE GENOMIC DNA]</scope>
    <source>
        <strain evidence="2">QX1410_ONT</strain>
        <tissue evidence="2">Whole-organism</tissue>
    </source>
</reference>
<feature type="compositionally biased region" description="Low complexity" evidence="1">
    <location>
        <begin position="51"/>
        <end position="68"/>
    </location>
</feature>
<accession>A0AAE9EIS3</accession>